<accession>A0A090F6G3</accession>
<evidence type="ECO:0000313" key="2">
    <source>
        <dbReference type="Proteomes" id="UP000046373"/>
    </source>
</evidence>
<proteinExistence type="predicted"/>
<dbReference type="InterPro" id="IPR014581">
    <property type="entry name" value="UCP033303"/>
</dbReference>
<dbReference type="PIRSF" id="PIRSF033303">
    <property type="entry name" value="UCP033303"/>
    <property type="match status" value="1"/>
</dbReference>
<name>A0A090F6G3_MESPL</name>
<dbReference type="Proteomes" id="UP000046373">
    <property type="component" value="Unassembled WGS sequence"/>
</dbReference>
<dbReference type="InterPro" id="IPR009758">
    <property type="entry name" value="DUF1326"/>
</dbReference>
<sequence>MAVSWQLSGSYFENCSCDVVCPCLLSTNAQLTSKPTKGVCDVGLVFHIDKGNFGDVRLDGLNVAMVAHTPGPMAEGNWTAAAYVDGRADDRQTEALGAIFTGAAGGPMAAFAPMISTNLGAKKVPIDYRVDGKKRSAAIEGVARLAVEPLPTMREDGEMWVASGHPVNPDWLGMAMGTEGSTFSDHGMSWDNSRRNGHYAPINWSGQQ</sequence>
<gene>
    <name evidence="1" type="ORF">MPLDJ20_200003</name>
</gene>
<dbReference type="Pfam" id="PF07040">
    <property type="entry name" value="DUF1326"/>
    <property type="match status" value="1"/>
</dbReference>
<reference evidence="1 2" key="1">
    <citation type="submission" date="2014-08" db="EMBL/GenBank/DDBJ databases">
        <authorList>
            <person name="Moulin Lionel"/>
        </authorList>
    </citation>
    <scope>NUCLEOTIDE SEQUENCE [LARGE SCALE GENOMIC DNA]</scope>
</reference>
<evidence type="ECO:0000313" key="1">
    <source>
        <dbReference type="EMBL" id="CDX37296.1"/>
    </source>
</evidence>
<dbReference type="AlphaFoldDB" id="A0A090F6G3"/>
<dbReference type="GeneID" id="31890966"/>
<protein>
    <recommendedName>
        <fullName evidence="3">DUF1326 domain-containing protein</fullName>
    </recommendedName>
</protein>
<evidence type="ECO:0008006" key="3">
    <source>
        <dbReference type="Google" id="ProtNLM"/>
    </source>
</evidence>
<dbReference type="EMBL" id="CCNB01000013">
    <property type="protein sequence ID" value="CDX37296.1"/>
    <property type="molecule type" value="Genomic_DNA"/>
</dbReference>
<organism evidence="1 2">
    <name type="scientific">Mesorhizobium plurifarium</name>
    <dbReference type="NCBI Taxonomy" id="69974"/>
    <lineage>
        <taxon>Bacteria</taxon>
        <taxon>Pseudomonadati</taxon>
        <taxon>Pseudomonadota</taxon>
        <taxon>Alphaproteobacteria</taxon>
        <taxon>Hyphomicrobiales</taxon>
        <taxon>Phyllobacteriaceae</taxon>
        <taxon>Mesorhizobium</taxon>
    </lineage>
</organism>